<dbReference type="Proteomes" id="UP001152747">
    <property type="component" value="Unassembled WGS sequence"/>
</dbReference>
<dbReference type="InterPro" id="IPR016024">
    <property type="entry name" value="ARM-type_fold"/>
</dbReference>
<dbReference type="PANTHER" id="PTHR16056:SF2">
    <property type="entry name" value="TESTIS-EXPRESSED PROTEIN 10"/>
    <property type="match status" value="1"/>
</dbReference>
<dbReference type="Gene3D" id="1.25.10.10">
    <property type="entry name" value="Leucine-rich Repeat Variant"/>
    <property type="match status" value="1"/>
</dbReference>
<gene>
    <name evidence="1" type="ORF">CAMP_LOCUS8916</name>
</gene>
<organism evidence="1 2">
    <name type="scientific">Caenorhabditis angaria</name>
    <dbReference type="NCBI Taxonomy" id="860376"/>
    <lineage>
        <taxon>Eukaryota</taxon>
        <taxon>Metazoa</taxon>
        <taxon>Ecdysozoa</taxon>
        <taxon>Nematoda</taxon>
        <taxon>Chromadorea</taxon>
        <taxon>Rhabditida</taxon>
        <taxon>Rhabditina</taxon>
        <taxon>Rhabditomorpha</taxon>
        <taxon>Rhabditoidea</taxon>
        <taxon>Rhabditidae</taxon>
        <taxon>Peloderinae</taxon>
        <taxon>Caenorhabditis</taxon>
    </lineage>
</organism>
<dbReference type="GO" id="GO:0071339">
    <property type="term" value="C:MLL1 complex"/>
    <property type="evidence" value="ECO:0007669"/>
    <property type="project" value="TreeGrafter"/>
</dbReference>
<accession>A0A9P1IIW4</accession>
<dbReference type="OrthoDB" id="361362at2759"/>
<evidence type="ECO:0000313" key="2">
    <source>
        <dbReference type="Proteomes" id="UP001152747"/>
    </source>
</evidence>
<reference evidence="1" key="1">
    <citation type="submission" date="2022-11" db="EMBL/GenBank/DDBJ databases">
        <authorList>
            <person name="Kikuchi T."/>
        </authorList>
    </citation>
    <scope>NUCLEOTIDE SEQUENCE</scope>
    <source>
        <strain evidence="1">PS1010</strain>
    </source>
</reference>
<dbReference type="EMBL" id="CANHGI010000003">
    <property type="protein sequence ID" value="CAI5446279.1"/>
    <property type="molecule type" value="Genomic_DNA"/>
</dbReference>
<dbReference type="AlphaFoldDB" id="A0A9P1IIW4"/>
<name>A0A9P1IIW4_9PELO</name>
<dbReference type="SUPFAM" id="SSF48371">
    <property type="entry name" value="ARM repeat"/>
    <property type="match status" value="1"/>
</dbReference>
<dbReference type="InterPro" id="IPR011989">
    <property type="entry name" value="ARM-like"/>
</dbReference>
<protein>
    <recommendedName>
        <fullName evidence="3">Pre-rRNA-processing protein Ipi1 N-terminal domain-containing protein</fullName>
    </recommendedName>
</protein>
<dbReference type="PANTHER" id="PTHR16056">
    <property type="entry name" value="REGULATOR OF MICROTUBULE DYNAMICS PROTEIN"/>
    <property type="match status" value="1"/>
</dbReference>
<keyword evidence="2" id="KW-1185">Reference proteome</keyword>
<sequence length="367" mass="41548">MVTKKKAKKNEDFKKVKLKVGKKLKKTTTTDTTIKARKVVLAQQLEEKIDSEDKPLSFRGLTLDDLSKQLGHFNKNIRNSAIIGLKQILTSRPDLITIHLRTLIPSIARLMSDNSLEPSHRVQLKALLRVICTVPSQTMSAHITLFLAHVFRALSHMELPIRNFALSILSTLMSSYPELCRNNPDLFPSFINFLGSSRKPLWNKPGFLDTILSFVNVFDVSRRKQIQEIDLKINFEDQKFDEKSGDLKNVFYQSEGQSPFDFTIMTSSKATSVSPFELPSALLNLNKVLAPLITTSILEDTGGTFLPQTTCLIESIVRAAENQSNDFLLKDFRQQVIDSMDSVRKAILKRKGKSDKLRNAAKWLIVE</sequence>
<evidence type="ECO:0008006" key="3">
    <source>
        <dbReference type="Google" id="ProtNLM"/>
    </source>
</evidence>
<comment type="caution">
    <text evidence="1">The sequence shown here is derived from an EMBL/GenBank/DDBJ whole genome shotgun (WGS) entry which is preliminary data.</text>
</comment>
<evidence type="ECO:0000313" key="1">
    <source>
        <dbReference type="EMBL" id="CAI5446279.1"/>
    </source>
</evidence>
<proteinExistence type="predicted"/>